<dbReference type="STRING" id="208445.SAMN04489727_6822"/>
<sequence>MGRQGCVCSARRGELPGEVGELVEGVPPLPQHGRHLGGVRQPGSRGAVEPQRPQRPIGFRDGQRAGDQLVRSDQAEQEKGLLEIAARGPVALLRIGDEFGARGQGGRDRADGPEEPENGVASGGRCLDELGGPQGAFFPKARPGRDPRFDGFEEGAGRTPASANTPATSGVSTTRKCAARRSRSEPLSRRGVVSSGPACGTAGPPASAGAGRNRGDLQRRGRPDAAPAGPRAQPVRPDSGRRGSRPRRSLLPHPGPGRSSRRGGPTRPRPARGQAKPSNQ</sequence>
<proteinExistence type="predicted"/>
<dbReference type="EMBL" id="FNSO01000004">
    <property type="protein sequence ID" value="SED19266.1"/>
    <property type="molecule type" value="Genomic_DNA"/>
</dbReference>
<organism evidence="2 3">
    <name type="scientific">Amycolatopsis tolypomycina</name>
    <dbReference type="NCBI Taxonomy" id="208445"/>
    <lineage>
        <taxon>Bacteria</taxon>
        <taxon>Bacillati</taxon>
        <taxon>Actinomycetota</taxon>
        <taxon>Actinomycetes</taxon>
        <taxon>Pseudonocardiales</taxon>
        <taxon>Pseudonocardiaceae</taxon>
        <taxon>Amycolatopsis</taxon>
    </lineage>
</organism>
<reference evidence="3" key="1">
    <citation type="submission" date="2016-10" db="EMBL/GenBank/DDBJ databases">
        <authorList>
            <person name="Varghese N."/>
            <person name="Submissions S."/>
        </authorList>
    </citation>
    <scope>NUCLEOTIDE SEQUENCE [LARGE SCALE GENOMIC DNA]</scope>
    <source>
        <strain evidence="3">DSM 44544</strain>
    </source>
</reference>
<feature type="compositionally biased region" description="Low complexity" evidence="1">
    <location>
        <begin position="251"/>
        <end position="266"/>
    </location>
</feature>
<name>A0A1H4YMQ9_9PSEU</name>
<keyword evidence="3" id="KW-1185">Reference proteome</keyword>
<dbReference type="AlphaFoldDB" id="A0A1H4YMQ9"/>
<accession>A0A1H4YMQ9</accession>
<feature type="region of interest" description="Disordered" evidence="1">
    <location>
        <begin position="27"/>
        <end position="75"/>
    </location>
</feature>
<evidence type="ECO:0000313" key="2">
    <source>
        <dbReference type="EMBL" id="SED19266.1"/>
    </source>
</evidence>
<feature type="compositionally biased region" description="Polar residues" evidence="1">
    <location>
        <begin position="161"/>
        <end position="175"/>
    </location>
</feature>
<feature type="compositionally biased region" description="Low complexity" evidence="1">
    <location>
        <begin position="194"/>
        <end position="211"/>
    </location>
</feature>
<feature type="compositionally biased region" description="Low complexity" evidence="1">
    <location>
        <begin position="224"/>
        <end position="237"/>
    </location>
</feature>
<feature type="region of interest" description="Disordered" evidence="1">
    <location>
        <begin position="98"/>
        <end position="280"/>
    </location>
</feature>
<protein>
    <submittedName>
        <fullName evidence="2">Uncharacterized protein</fullName>
    </submittedName>
</protein>
<evidence type="ECO:0000256" key="1">
    <source>
        <dbReference type="SAM" id="MobiDB-lite"/>
    </source>
</evidence>
<dbReference type="Proteomes" id="UP000199622">
    <property type="component" value="Unassembled WGS sequence"/>
</dbReference>
<feature type="compositionally biased region" description="Basic and acidic residues" evidence="1">
    <location>
        <begin position="213"/>
        <end position="223"/>
    </location>
</feature>
<evidence type="ECO:0000313" key="3">
    <source>
        <dbReference type="Proteomes" id="UP000199622"/>
    </source>
</evidence>
<gene>
    <name evidence="2" type="ORF">SAMN04489727_6822</name>
</gene>
<feature type="compositionally biased region" description="Basic and acidic residues" evidence="1">
    <location>
        <begin position="98"/>
        <end position="112"/>
    </location>
</feature>